<sequence>RTRAAEVCSRQLSHSGAEDERLVNGGSPPPWSRYPSLSPTNTLHRPSRRFAHRRPEPVSAFLGGRARISWEGSAGWRRFLPR</sequence>
<evidence type="ECO:0000256" key="1">
    <source>
        <dbReference type="SAM" id="MobiDB-lite"/>
    </source>
</evidence>
<proteinExistence type="predicted"/>
<comment type="caution">
    <text evidence="2">The sequence shown here is derived from an EMBL/GenBank/DDBJ whole genome shotgun (WGS) entry which is preliminary data.</text>
</comment>
<name>Q4RD94_TETNG</name>
<protein>
    <submittedName>
        <fullName evidence="2">(spotted green pufferfish) hypothetical protein</fullName>
    </submittedName>
</protein>
<organism evidence="2">
    <name type="scientific">Tetraodon nigroviridis</name>
    <name type="common">Spotted green pufferfish</name>
    <name type="synonym">Chelonodon nigroviridis</name>
    <dbReference type="NCBI Taxonomy" id="99883"/>
    <lineage>
        <taxon>Eukaryota</taxon>
        <taxon>Metazoa</taxon>
        <taxon>Chordata</taxon>
        <taxon>Craniata</taxon>
        <taxon>Vertebrata</taxon>
        <taxon>Euteleostomi</taxon>
        <taxon>Actinopterygii</taxon>
        <taxon>Neopterygii</taxon>
        <taxon>Teleostei</taxon>
        <taxon>Neoteleostei</taxon>
        <taxon>Acanthomorphata</taxon>
        <taxon>Eupercaria</taxon>
        <taxon>Tetraodontiformes</taxon>
        <taxon>Tetradontoidea</taxon>
        <taxon>Tetraodontidae</taxon>
        <taxon>Tetraodon</taxon>
    </lineage>
</organism>
<accession>Q4RD94</accession>
<feature type="non-terminal residue" evidence="2">
    <location>
        <position position="1"/>
    </location>
</feature>
<evidence type="ECO:0000313" key="2">
    <source>
        <dbReference type="EMBL" id="CAG13638.1"/>
    </source>
</evidence>
<gene>
    <name evidence="2" type="ORF">GSTENG00038567001</name>
</gene>
<reference evidence="2" key="2">
    <citation type="submission" date="2004-02" db="EMBL/GenBank/DDBJ databases">
        <authorList>
            <consortium name="Genoscope"/>
            <consortium name="Whitehead Institute Centre for Genome Research"/>
        </authorList>
    </citation>
    <scope>NUCLEOTIDE SEQUENCE</scope>
</reference>
<feature type="region of interest" description="Disordered" evidence="1">
    <location>
        <begin position="1"/>
        <end position="40"/>
    </location>
</feature>
<dbReference type="KEGG" id="tng:GSTEN00038567G001"/>
<dbReference type="AlphaFoldDB" id="Q4RD94"/>
<reference evidence="2" key="1">
    <citation type="journal article" date="2004" name="Nature">
        <title>Genome duplication in the teleost fish Tetraodon nigroviridis reveals the early vertebrate proto-karyotype.</title>
        <authorList>
            <person name="Jaillon O."/>
            <person name="Aury J.-M."/>
            <person name="Brunet F."/>
            <person name="Petit J.-L."/>
            <person name="Stange-Thomann N."/>
            <person name="Mauceli E."/>
            <person name="Bouneau L."/>
            <person name="Fischer C."/>
            <person name="Ozouf-Costaz C."/>
            <person name="Bernot A."/>
            <person name="Nicaud S."/>
            <person name="Jaffe D."/>
            <person name="Fisher S."/>
            <person name="Lutfalla G."/>
            <person name="Dossat C."/>
            <person name="Segurens B."/>
            <person name="Dasilva C."/>
            <person name="Salanoubat M."/>
            <person name="Levy M."/>
            <person name="Boudet N."/>
            <person name="Castellano S."/>
            <person name="Anthouard V."/>
            <person name="Jubin C."/>
            <person name="Castelli V."/>
            <person name="Katinka M."/>
            <person name="Vacherie B."/>
            <person name="Biemont C."/>
            <person name="Skalli Z."/>
            <person name="Cattolico L."/>
            <person name="Poulain J."/>
            <person name="De Berardinis V."/>
            <person name="Cruaud C."/>
            <person name="Duprat S."/>
            <person name="Brottier P."/>
            <person name="Coutanceau J.-P."/>
            <person name="Gouzy J."/>
            <person name="Parra G."/>
            <person name="Lardier G."/>
            <person name="Chapple C."/>
            <person name="McKernan K.J."/>
            <person name="McEwan P."/>
            <person name="Bosak S."/>
            <person name="Kellis M."/>
            <person name="Volff J.-N."/>
            <person name="Guigo R."/>
            <person name="Zody M.C."/>
            <person name="Mesirov J."/>
            <person name="Lindblad-Toh K."/>
            <person name="Birren B."/>
            <person name="Nusbaum C."/>
            <person name="Kahn D."/>
            <person name="Robinson-Rechavi M."/>
            <person name="Laudet V."/>
            <person name="Schachter V."/>
            <person name="Quetier F."/>
            <person name="Saurin W."/>
            <person name="Scarpelli C."/>
            <person name="Wincker P."/>
            <person name="Lander E.S."/>
            <person name="Weissenbach J."/>
            <person name="Roest Crollius H."/>
        </authorList>
    </citation>
    <scope>NUCLEOTIDE SEQUENCE [LARGE SCALE GENOMIC DNA]</scope>
</reference>
<dbReference type="EMBL" id="CAAE01017090">
    <property type="protein sequence ID" value="CAG13638.1"/>
    <property type="molecule type" value="Genomic_DNA"/>
</dbReference>